<proteinExistence type="predicted"/>
<dbReference type="Proteomes" id="UP000800097">
    <property type="component" value="Unassembled WGS sequence"/>
</dbReference>
<organism evidence="2 3">
    <name type="scientific">Westerdykella ornata</name>
    <dbReference type="NCBI Taxonomy" id="318751"/>
    <lineage>
        <taxon>Eukaryota</taxon>
        <taxon>Fungi</taxon>
        <taxon>Dikarya</taxon>
        <taxon>Ascomycota</taxon>
        <taxon>Pezizomycotina</taxon>
        <taxon>Dothideomycetes</taxon>
        <taxon>Pleosporomycetidae</taxon>
        <taxon>Pleosporales</taxon>
        <taxon>Sporormiaceae</taxon>
        <taxon>Westerdykella</taxon>
    </lineage>
</organism>
<name>A0A6A6JWN7_WESOR</name>
<evidence type="ECO:0000313" key="2">
    <source>
        <dbReference type="EMBL" id="KAF2279479.1"/>
    </source>
</evidence>
<dbReference type="PANTHER" id="PTHR35020">
    <property type="entry name" value="N-ACETYLGLUCOSAMINE-INDUCED PROTEIN 1"/>
    <property type="match status" value="1"/>
</dbReference>
<dbReference type="GO" id="GO:0005737">
    <property type="term" value="C:cytoplasm"/>
    <property type="evidence" value="ECO:0007669"/>
    <property type="project" value="TreeGrafter"/>
</dbReference>
<dbReference type="EMBL" id="ML986486">
    <property type="protein sequence ID" value="KAF2279479.1"/>
    <property type="molecule type" value="Genomic_DNA"/>
</dbReference>
<dbReference type="OrthoDB" id="498286at2759"/>
<dbReference type="RefSeq" id="XP_033657018.1">
    <property type="nucleotide sequence ID" value="XM_033801433.1"/>
</dbReference>
<reference evidence="2" key="1">
    <citation type="journal article" date="2020" name="Stud. Mycol.">
        <title>101 Dothideomycetes genomes: a test case for predicting lifestyles and emergence of pathogens.</title>
        <authorList>
            <person name="Haridas S."/>
            <person name="Albert R."/>
            <person name="Binder M."/>
            <person name="Bloem J."/>
            <person name="Labutti K."/>
            <person name="Salamov A."/>
            <person name="Andreopoulos B."/>
            <person name="Baker S."/>
            <person name="Barry K."/>
            <person name="Bills G."/>
            <person name="Bluhm B."/>
            <person name="Cannon C."/>
            <person name="Castanera R."/>
            <person name="Culley D."/>
            <person name="Daum C."/>
            <person name="Ezra D."/>
            <person name="Gonzalez J."/>
            <person name="Henrissat B."/>
            <person name="Kuo A."/>
            <person name="Liang C."/>
            <person name="Lipzen A."/>
            <person name="Lutzoni F."/>
            <person name="Magnuson J."/>
            <person name="Mondo S."/>
            <person name="Nolan M."/>
            <person name="Ohm R."/>
            <person name="Pangilinan J."/>
            <person name="Park H.-J."/>
            <person name="Ramirez L."/>
            <person name="Alfaro M."/>
            <person name="Sun H."/>
            <person name="Tritt A."/>
            <person name="Yoshinaga Y."/>
            <person name="Zwiers L.-H."/>
            <person name="Turgeon B."/>
            <person name="Goodwin S."/>
            <person name="Spatafora J."/>
            <person name="Crous P."/>
            <person name="Grigoriev I."/>
        </authorList>
    </citation>
    <scope>NUCLEOTIDE SEQUENCE</scope>
    <source>
        <strain evidence="2">CBS 379.55</strain>
    </source>
</reference>
<evidence type="ECO:0000256" key="1">
    <source>
        <dbReference type="SAM" id="MobiDB-lite"/>
    </source>
</evidence>
<protein>
    <submittedName>
        <fullName evidence="2">Uncharacterized protein</fullName>
    </submittedName>
</protein>
<dbReference type="Pfam" id="PF12239">
    <property type="entry name" value="DUF3605"/>
    <property type="match status" value="1"/>
</dbReference>
<accession>A0A6A6JWN7</accession>
<feature type="compositionally biased region" description="Basic and acidic residues" evidence="1">
    <location>
        <begin position="1"/>
        <end position="10"/>
    </location>
</feature>
<evidence type="ECO:0000313" key="3">
    <source>
        <dbReference type="Proteomes" id="UP000800097"/>
    </source>
</evidence>
<sequence length="286" mass="32383">MMPPESHEDVLTNPITTSENTTLKDDSIVTSTTTTPSPPPRPDQDLPIHLDTTSLPATFLSTWTANPDPTALPFPRSSPPFPLTPIDWQQLALPDSQFTPHTWSNLQHLISTGQLDELKRWPSRLKAYLAWYAHVKSLYGSITNYILSQRLGWHPSPEAEKEGRLVFDTQGRTAPFADRRDFAILRNDWGYAVDPESILHVVVWSKIRLPIHATTGGLTDEGAGIVEAFVRREFRERVGEGEGREGERVLWFRNPTNLQSVRSLEHVHVLIRGVTEEEAERWGWLG</sequence>
<dbReference type="AlphaFoldDB" id="A0A6A6JWN7"/>
<dbReference type="GeneID" id="54554608"/>
<dbReference type="PANTHER" id="PTHR35020:SF2">
    <property type="entry name" value="N-ACETYLGLUCOSAMINE-INDUCED PROTEIN 1"/>
    <property type="match status" value="1"/>
</dbReference>
<keyword evidence="3" id="KW-1185">Reference proteome</keyword>
<dbReference type="InterPro" id="IPR022036">
    <property type="entry name" value="DUF3605"/>
</dbReference>
<gene>
    <name evidence="2" type="ORF">EI97DRAFT_464735</name>
</gene>
<dbReference type="GO" id="GO:0006044">
    <property type="term" value="P:N-acetylglucosamine metabolic process"/>
    <property type="evidence" value="ECO:0007669"/>
    <property type="project" value="TreeGrafter"/>
</dbReference>
<feature type="region of interest" description="Disordered" evidence="1">
    <location>
        <begin position="1"/>
        <end position="48"/>
    </location>
</feature>